<feature type="compositionally biased region" description="Basic and acidic residues" evidence="1">
    <location>
        <begin position="112"/>
        <end position="130"/>
    </location>
</feature>
<name>A0A6C0F066_9ZZZZ</name>
<feature type="compositionally biased region" description="Basic and acidic residues" evidence="1">
    <location>
        <begin position="136"/>
        <end position="170"/>
    </location>
</feature>
<feature type="compositionally biased region" description="Basic and acidic residues" evidence="1">
    <location>
        <begin position="74"/>
        <end position="83"/>
    </location>
</feature>
<dbReference type="EMBL" id="MN738978">
    <property type="protein sequence ID" value="QHT33800.1"/>
    <property type="molecule type" value="Genomic_DNA"/>
</dbReference>
<reference evidence="2" key="1">
    <citation type="journal article" date="2020" name="Nature">
        <title>Giant virus diversity and host interactions through global metagenomics.</title>
        <authorList>
            <person name="Schulz F."/>
            <person name="Roux S."/>
            <person name="Paez-Espino D."/>
            <person name="Jungbluth S."/>
            <person name="Walsh D.A."/>
            <person name="Denef V.J."/>
            <person name="McMahon K.D."/>
            <person name="Konstantinidis K.T."/>
            <person name="Eloe-Fadrosh E.A."/>
            <person name="Kyrpides N.C."/>
            <person name="Woyke T."/>
        </authorList>
    </citation>
    <scope>NUCLEOTIDE SEQUENCE</scope>
    <source>
        <strain evidence="2">GVMAG-M-3300009161-52</strain>
    </source>
</reference>
<feature type="region of interest" description="Disordered" evidence="1">
    <location>
        <begin position="309"/>
        <end position="357"/>
    </location>
</feature>
<feature type="region of interest" description="Disordered" evidence="1">
    <location>
        <begin position="1"/>
        <end position="28"/>
    </location>
</feature>
<organism evidence="2">
    <name type="scientific">viral metagenome</name>
    <dbReference type="NCBI Taxonomy" id="1070528"/>
    <lineage>
        <taxon>unclassified sequences</taxon>
        <taxon>metagenomes</taxon>
        <taxon>organismal metagenomes</taxon>
    </lineage>
</organism>
<feature type="compositionally biased region" description="Polar residues" evidence="1">
    <location>
        <begin position="84"/>
        <end position="95"/>
    </location>
</feature>
<evidence type="ECO:0000313" key="2">
    <source>
        <dbReference type="EMBL" id="QHT33800.1"/>
    </source>
</evidence>
<protein>
    <recommendedName>
        <fullName evidence="3">MYM-type domain-containing protein</fullName>
    </recommendedName>
</protein>
<dbReference type="AlphaFoldDB" id="A0A6C0F066"/>
<feature type="region of interest" description="Disordered" evidence="1">
    <location>
        <begin position="50"/>
        <end position="195"/>
    </location>
</feature>
<evidence type="ECO:0008006" key="3">
    <source>
        <dbReference type="Google" id="ProtNLM"/>
    </source>
</evidence>
<feature type="compositionally biased region" description="Basic residues" evidence="1">
    <location>
        <begin position="186"/>
        <end position="195"/>
    </location>
</feature>
<feature type="compositionally biased region" description="Polar residues" evidence="1">
    <location>
        <begin position="309"/>
        <end position="330"/>
    </location>
</feature>
<sequence>MNKIIENEGDISLTNDSKRRGRKPKHSEAIITIPDIQIVKQPLPVGIISDTIPNTDNLVTEPKQEKKERKQRKDKIIKLEKSDIPNTIDNTQSNTTEKEELIEKKVKKVKKEPKESKEHTETKGIKEPKVPKIKKEKLMKIKKEKKIKRDNIIHTDSENNKTHNTEHNIDDNDDNDDNNDDDVVMKTKRRGRKPKDKFKFESSDYDEFQKNSKKEDNIIIKLPLSCLKLNEEFNIGKDLFPYNPKLSVPKPYNPEHLITKSNISYSMLNENDVDNDDDGINIENDNNEYNNMNSEYMSATNFEGAFTQGVQGNQSNQYNSNDIGNGNDTENTNSKKHSTNSNNNHNHNHNHNTCEKKKKGQNDQFCDKCTHCQQVKNADGDVRQIDIILNNKYNSNTDKFNVLTHLGLNLSGGKWVERTDVACLWCCHSFKGTPWGIPHKFVNDKFQLFGNFCMPNCALSYILQFYKDDDSLWEKVALLNLLYFKAYGQYKNLQPAFDKMAIKLFGGTLEIEEYRNIIFGNEKSYSIEFPPCNTIIPILEEIYKKTALTNTFIPVDKNRINIIANNELKLKRSKPIINHKNTLDFCLGKN</sequence>
<proteinExistence type="predicted"/>
<feature type="compositionally biased region" description="Acidic residues" evidence="1">
    <location>
        <begin position="171"/>
        <end position="182"/>
    </location>
</feature>
<accession>A0A6C0F066</accession>
<evidence type="ECO:0000256" key="1">
    <source>
        <dbReference type="SAM" id="MobiDB-lite"/>
    </source>
</evidence>